<keyword evidence="9" id="KW-0464">Manganese</keyword>
<keyword evidence="13" id="KW-1185">Reference proteome</keyword>
<dbReference type="InterPro" id="IPR036005">
    <property type="entry name" value="Creatinase/aminopeptidase-like"/>
</dbReference>
<dbReference type="Pfam" id="PF00557">
    <property type="entry name" value="Peptidase_M24"/>
    <property type="match status" value="1"/>
</dbReference>
<dbReference type="GO" id="GO:0004177">
    <property type="term" value="F:aminopeptidase activity"/>
    <property type="evidence" value="ECO:0007669"/>
    <property type="project" value="UniProtKB-KW"/>
</dbReference>
<dbReference type="InterPro" id="IPR007865">
    <property type="entry name" value="Aminopep_P_N"/>
</dbReference>
<keyword evidence="6 10" id="KW-0479">Metal-binding</keyword>
<dbReference type="InterPro" id="IPR000994">
    <property type="entry name" value="Pept_M24"/>
</dbReference>
<comment type="cofactor">
    <cofactor evidence="2">
        <name>Mn(2+)</name>
        <dbReference type="ChEBI" id="CHEBI:29035"/>
    </cofactor>
</comment>
<evidence type="ECO:0000256" key="6">
    <source>
        <dbReference type="ARBA" id="ARBA00022723"/>
    </source>
</evidence>
<dbReference type="SMART" id="SM01011">
    <property type="entry name" value="AMP_N"/>
    <property type="match status" value="1"/>
</dbReference>
<name>A0ABQ5TUL0_9GAMM</name>
<evidence type="ECO:0000256" key="1">
    <source>
        <dbReference type="ARBA" id="ARBA00001424"/>
    </source>
</evidence>
<evidence type="ECO:0000256" key="7">
    <source>
        <dbReference type="ARBA" id="ARBA00022801"/>
    </source>
</evidence>
<dbReference type="Gene3D" id="3.40.350.10">
    <property type="entry name" value="Creatinase/prolidase N-terminal domain"/>
    <property type="match status" value="1"/>
</dbReference>
<dbReference type="SUPFAM" id="SSF53092">
    <property type="entry name" value="Creatinase/prolidase N-terminal domain"/>
    <property type="match status" value="1"/>
</dbReference>
<reference evidence="12" key="2">
    <citation type="submission" date="2023-01" db="EMBL/GenBank/DDBJ databases">
        <title>Draft genome sequence of Methylophaga thalassica strain NBRC 102424.</title>
        <authorList>
            <person name="Sun Q."/>
            <person name="Mori K."/>
        </authorList>
    </citation>
    <scope>NUCLEOTIDE SEQUENCE</scope>
    <source>
        <strain evidence="12">NBRC 102424</strain>
    </source>
</reference>
<accession>A0ABQ5TUL0</accession>
<evidence type="ECO:0000256" key="9">
    <source>
        <dbReference type="ARBA" id="ARBA00023211"/>
    </source>
</evidence>
<comment type="similarity">
    <text evidence="3 10">Belongs to the peptidase M24B family.</text>
</comment>
<proteinExistence type="inferred from homology"/>
<gene>
    <name evidence="12" type="primary">pepP</name>
    <name evidence="12" type="ORF">GCM10007891_17050</name>
</gene>
<dbReference type="Gene3D" id="3.90.230.10">
    <property type="entry name" value="Creatinase/methionine aminopeptidase superfamily"/>
    <property type="match status" value="1"/>
</dbReference>
<dbReference type="PROSITE" id="PS00491">
    <property type="entry name" value="PROLINE_PEPTIDASE"/>
    <property type="match status" value="1"/>
</dbReference>
<dbReference type="PANTHER" id="PTHR43226:SF4">
    <property type="entry name" value="XAA-PRO AMINOPEPTIDASE 3"/>
    <property type="match status" value="1"/>
</dbReference>
<dbReference type="InterPro" id="IPR001131">
    <property type="entry name" value="Peptidase_M24B_aminopep-P_CS"/>
</dbReference>
<dbReference type="Proteomes" id="UP001161423">
    <property type="component" value="Unassembled WGS sequence"/>
</dbReference>
<dbReference type="EMBL" id="BSND01000005">
    <property type="protein sequence ID" value="GLP99851.1"/>
    <property type="molecule type" value="Genomic_DNA"/>
</dbReference>
<evidence type="ECO:0000256" key="5">
    <source>
        <dbReference type="ARBA" id="ARBA00022670"/>
    </source>
</evidence>
<evidence type="ECO:0000256" key="10">
    <source>
        <dbReference type="RuleBase" id="RU000590"/>
    </source>
</evidence>
<dbReference type="InterPro" id="IPR029149">
    <property type="entry name" value="Creatin/AminoP/Spt16_N"/>
</dbReference>
<dbReference type="RefSeq" id="WP_284723080.1">
    <property type="nucleotide sequence ID" value="NZ_BSND01000005.1"/>
</dbReference>
<evidence type="ECO:0000313" key="12">
    <source>
        <dbReference type="EMBL" id="GLP99851.1"/>
    </source>
</evidence>
<comment type="catalytic activity">
    <reaction evidence="1">
        <text>Release of any N-terminal amino acid, including proline, that is linked to proline, even from a dipeptide or tripeptide.</text>
        <dbReference type="EC" id="3.4.11.9"/>
    </reaction>
</comment>
<dbReference type="Pfam" id="PF05195">
    <property type="entry name" value="AMP_N"/>
    <property type="match status" value="1"/>
</dbReference>
<evidence type="ECO:0000256" key="4">
    <source>
        <dbReference type="ARBA" id="ARBA00012574"/>
    </source>
</evidence>
<dbReference type="InterPro" id="IPR052433">
    <property type="entry name" value="X-Pro_dipept-like"/>
</dbReference>
<reference evidence="12" key="1">
    <citation type="journal article" date="2014" name="Int. J. Syst. Evol. Microbiol.">
        <title>Complete genome of a new Firmicutes species belonging to the dominant human colonic microbiota ('Ruminococcus bicirculans') reveals two chromosomes and a selective capacity to utilize plant glucans.</title>
        <authorList>
            <consortium name="NISC Comparative Sequencing Program"/>
            <person name="Wegmann U."/>
            <person name="Louis P."/>
            <person name="Goesmann A."/>
            <person name="Henrissat B."/>
            <person name="Duncan S.H."/>
            <person name="Flint H.J."/>
        </authorList>
    </citation>
    <scope>NUCLEOTIDE SEQUENCE</scope>
    <source>
        <strain evidence="12">NBRC 102424</strain>
    </source>
</reference>
<sequence>MQKKEFAKRRQHLMDIMGPDTIAVLPNAPIANRNRDVDYPYRSDSNFHYLTGFDEPESVLVLIPGREHGEYILFCRERDLDKEIWDGYRAGQDGAINNFGADDSYPISDLDDILPGLLEDKEKVYYTMGNQPSFDQHMVSWLNHLRQASRSGKHSPTEIIELEHCLNELRLFKSSQEIKAMKQAAKASVQAHIRAMQFTKPGKWEYEVEAEIIHEFMKHGCRSPAYPSIVGGGENGCILHYIENNAKLKNNDLLLIDAGAEYECYAGDITRTFPVNGKFSPAQAALYQVVLDAQKAAIAAVKPGNHWNQPHEVAVEVLTQGLVDLGILKGDVAQLIEDAAYREFYMHRTGHWLGMDVHDVGDYKVGGEWRLLEPGMVLTVEPGLYIRDQAHVDKKWHFTGIRIEDDVLVTKDGCEVLTEAAPKEIDEIEALMAEAI</sequence>
<keyword evidence="7" id="KW-0378">Hydrolase</keyword>
<evidence type="ECO:0000256" key="2">
    <source>
        <dbReference type="ARBA" id="ARBA00001936"/>
    </source>
</evidence>
<keyword evidence="5" id="KW-0645">Protease</keyword>
<protein>
    <recommendedName>
        <fullName evidence="4">Xaa-Pro aminopeptidase</fullName>
        <ecNumber evidence="4">3.4.11.9</ecNumber>
    </recommendedName>
</protein>
<dbReference type="EC" id="3.4.11.9" evidence="4"/>
<keyword evidence="8" id="KW-0482">Metalloprotease</keyword>
<keyword evidence="12" id="KW-0031">Aminopeptidase</keyword>
<evidence type="ECO:0000313" key="13">
    <source>
        <dbReference type="Proteomes" id="UP001161423"/>
    </source>
</evidence>
<evidence type="ECO:0000256" key="8">
    <source>
        <dbReference type="ARBA" id="ARBA00023049"/>
    </source>
</evidence>
<evidence type="ECO:0000259" key="11">
    <source>
        <dbReference type="SMART" id="SM01011"/>
    </source>
</evidence>
<dbReference type="PANTHER" id="PTHR43226">
    <property type="entry name" value="XAA-PRO AMINOPEPTIDASE 3"/>
    <property type="match status" value="1"/>
</dbReference>
<feature type="domain" description="Aminopeptidase P N-terminal" evidence="11">
    <location>
        <begin position="1"/>
        <end position="135"/>
    </location>
</feature>
<dbReference type="CDD" id="cd01087">
    <property type="entry name" value="Prolidase"/>
    <property type="match status" value="1"/>
</dbReference>
<comment type="caution">
    <text evidence="12">The sequence shown here is derived from an EMBL/GenBank/DDBJ whole genome shotgun (WGS) entry which is preliminary data.</text>
</comment>
<evidence type="ECO:0000256" key="3">
    <source>
        <dbReference type="ARBA" id="ARBA00008766"/>
    </source>
</evidence>
<dbReference type="NCBIfam" id="NF008131">
    <property type="entry name" value="PRK10879.1"/>
    <property type="match status" value="1"/>
</dbReference>
<organism evidence="12 13">
    <name type="scientific">Methylophaga thalassica</name>
    <dbReference type="NCBI Taxonomy" id="40223"/>
    <lineage>
        <taxon>Bacteria</taxon>
        <taxon>Pseudomonadati</taxon>
        <taxon>Pseudomonadota</taxon>
        <taxon>Gammaproteobacteria</taxon>
        <taxon>Thiotrichales</taxon>
        <taxon>Piscirickettsiaceae</taxon>
        <taxon>Methylophaga</taxon>
    </lineage>
</organism>
<dbReference type="SUPFAM" id="SSF55920">
    <property type="entry name" value="Creatinase/aminopeptidase"/>
    <property type="match status" value="1"/>
</dbReference>